<dbReference type="Gene3D" id="3.40.50.150">
    <property type="entry name" value="Vaccinia Virus protein VP39"/>
    <property type="match status" value="1"/>
</dbReference>
<protein>
    <recommendedName>
        <fullName evidence="3">DOT1 domain-containing protein</fullName>
    </recommendedName>
</protein>
<dbReference type="AlphaFoldDB" id="A0A2Z6RYV9"/>
<dbReference type="InterPro" id="IPR029063">
    <property type="entry name" value="SAM-dependent_MTases_sf"/>
</dbReference>
<evidence type="ECO:0000313" key="1">
    <source>
        <dbReference type="EMBL" id="GBC03605.1"/>
    </source>
</evidence>
<dbReference type="PANTHER" id="PTHR43675:SF1">
    <property type="entry name" value="RIKEN CDNA 2700097O09 GENE"/>
    <property type="match status" value="1"/>
</dbReference>
<gene>
    <name evidence="1" type="ORF">RclHR1_05200016</name>
</gene>
<reference evidence="1 2" key="1">
    <citation type="submission" date="2017-11" db="EMBL/GenBank/DDBJ databases">
        <title>The genome of Rhizophagus clarus HR1 reveals common genetic basis of auxotrophy among arbuscular mycorrhizal fungi.</title>
        <authorList>
            <person name="Kobayashi Y."/>
        </authorList>
    </citation>
    <scope>NUCLEOTIDE SEQUENCE [LARGE SCALE GENOMIC DNA]</scope>
    <source>
        <strain evidence="1 2">HR1</strain>
    </source>
</reference>
<organism evidence="1 2">
    <name type="scientific">Rhizophagus clarus</name>
    <dbReference type="NCBI Taxonomy" id="94130"/>
    <lineage>
        <taxon>Eukaryota</taxon>
        <taxon>Fungi</taxon>
        <taxon>Fungi incertae sedis</taxon>
        <taxon>Mucoromycota</taxon>
        <taxon>Glomeromycotina</taxon>
        <taxon>Glomeromycetes</taxon>
        <taxon>Glomerales</taxon>
        <taxon>Glomeraceae</taxon>
        <taxon>Rhizophagus</taxon>
    </lineage>
</organism>
<comment type="caution">
    <text evidence="1">The sequence shown here is derived from an EMBL/GenBank/DDBJ whole genome shotgun (WGS) entry which is preliminary data.</text>
</comment>
<dbReference type="GO" id="GO:0008168">
    <property type="term" value="F:methyltransferase activity"/>
    <property type="evidence" value="ECO:0007669"/>
    <property type="project" value="TreeGrafter"/>
</dbReference>
<name>A0A2Z6RYV9_9GLOM</name>
<proteinExistence type="predicted"/>
<accession>A0A2Z6RYV9</accession>
<dbReference type="SUPFAM" id="SSF53335">
    <property type="entry name" value="S-adenosyl-L-methionine-dependent methyltransferases"/>
    <property type="match status" value="1"/>
</dbReference>
<dbReference type="Proteomes" id="UP000247702">
    <property type="component" value="Unassembled WGS sequence"/>
</dbReference>
<keyword evidence="2" id="KW-1185">Reference proteome</keyword>
<dbReference type="EMBL" id="BEXD01003894">
    <property type="protein sequence ID" value="GBC03605.1"/>
    <property type="molecule type" value="Genomic_DNA"/>
</dbReference>
<evidence type="ECO:0008006" key="3">
    <source>
        <dbReference type="Google" id="ProtNLM"/>
    </source>
</evidence>
<dbReference type="STRING" id="94130.A0A2Z6RYV9"/>
<dbReference type="InterPro" id="IPR026669">
    <property type="entry name" value="Arsenite_MeTrfase-like"/>
</dbReference>
<evidence type="ECO:0000313" key="2">
    <source>
        <dbReference type="Proteomes" id="UP000247702"/>
    </source>
</evidence>
<sequence length="333" mass="38650">MMNDKNEFKEDKDKLDNAKSSFLKIINSLDNSEQIKQFYEFVKNILDKEIKDIDEFPNGFTKYNVNNVLTLENIKDKLRNKLSITTEAPDENIVIPKTIEYEGYTKETTVNVDAFLYSDKDVEELGLNGQLKNYFCNDCGSKNIESLNFISHSTSMLQLQYIFGHVLNGIEIDDKIVLDIGSRLGCVLYVGYLFSPIKKLIGIELNQFFADLQKEIIQEFNMNDRVEIIQDDITNHPQLLQTADIIIMNNVFQFFHSLPVQQAIWSFIRANTKPSTLIITFPDLKGQLDDANCTNIDFDKWVKEITIKIPYKKSQLTEDEWKDLKLIHLYKVL</sequence>
<dbReference type="PANTHER" id="PTHR43675">
    <property type="entry name" value="ARSENITE METHYLTRANSFERASE"/>
    <property type="match status" value="1"/>
</dbReference>